<reference evidence="2 3" key="1">
    <citation type="submission" date="2015-07" db="EMBL/GenBank/DDBJ databases">
        <title>Draft Genome Sequence of Malassezia furfur CBS1878 and Malassezia pachydermatis CBS1879.</title>
        <authorList>
            <person name="Triana S."/>
            <person name="Ohm R."/>
            <person name="Gonzalez A."/>
            <person name="DeCock H."/>
            <person name="Restrepo S."/>
            <person name="Celis A."/>
        </authorList>
    </citation>
    <scope>NUCLEOTIDE SEQUENCE [LARGE SCALE GENOMIC DNA]</scope>
    <source>
        <strain evidence="2 3">CBS 1879</strain>
    </source>
</reference>
<evidence type="ECO:0000313" key="3">
    <source>
        <dbReference type="Proteomes" id="UP000037751"/>
    </source>
</evidence>
<dbReference type="EMBL" id="LGAV01000008">
    <property type="protein sequence ID" value="KOS12924.1"/>
    <property type="molecule type" value="Genomic_DNA"/>
</dbReference>
<dbReference type="PANTHER" id="PTHR13060">
    <property type="entry name" value="SGT1 PROTEIN HSGT1 SUPPRESSOR OF GCR2"/>
    <property type="match status" value="1"/>
</dbReference>
<name>A0A0M8MRL4_9BASI</name>
<feature type="region of interest" description="Disordered" evidence="1">
    <location>
        <begin position="703"/>
        <end position="733"/>
    </location>
</feature>
<dbReference type="Proteomes" id="UP000037751">
    <property type="component" value="Unassembled WGS sequence"/>
</dbReference>
<organism evidence="2 3">
    <name type="scientific">Malassezia pachydermatis</name>
    <dbReference type="NCBI Taxonomy" id="77020"/>
    <lineage>
        <taxon>Eukaryota</taxon>
        <taxon>Fungi</taxon>
        <taxon>Dikarya</taxon>
        <taxon>Basidiomycota</taxon>
        <taxon>Ustilaginomycotina</taxon>
        <taxon>Malasseziomycetes</taxon>
        <taxon>Malasseziales</taxon>
        <taxon>Malasseziaceae</taxon>
        <taxon>Malassezia</taxon>
    </lineage>
</organism>
<evidence type="ECO:0000313" key="2">
    <source>
        <dbReference type="EMBL" id="KOS12924.1"/>
    </source>
</evidence>
<feature type="compositionally biased region" description="Acidic residues" evidence="1">
    <location>
        <begin position="718"/>
        <end position="733"/>
    </location>
</feature>
<gene>
    <name evidence="2" type="ORF">Malapachy_0575</name>
</gene>
<feature type="compositionally biased region" description="Acidic residues" evidence="1">
    <location>
        <begin position="616"/>
        <end position="628"/>
    </location>
</feature>
<feature type="compositionally biased region" description="Acidic residues" evidence="1">
    <location>
        <begin position="588"/>
        <end position="604"/>
    </location>
</feature>
<dbReference type="GeneID" id="28726966"/>
<dbReference type="AlphaFoldDB" id="A0A0M8MRL4"/>
<comment type="caution">
    <text evidence="2">The sequence shown here is derived from an EMBL/GenBank/DDBJ whole genome shotgun (WGS) entry which is preliminary data.</text>
</comment>
<dbReference type="STRING" id="77020.A0A0M8MRL4"/>
<dbReference type="InterPro" id="IPR010770">
    <property type="entry name" value="Ecd"/>
</dbReference>
<feature type="compositionally biased region" description="Basic and acidic residues" evidence="1">
    <location>
        <begin position="703"/>
        <end position="717"/>
    </location>
</feature>
<dbReference type="RefSeq" id="XP_017990556.1">
    <property type="nucleotide sequence ID" value="XM_018135091.1"/>
</dbReference>
<evidence type="ECO:0008006" key="4">
    <source>
        <dbReference type="Google" id="ProtNLM"/>
    </source>
</evidence>
<feature type="region of interest" description="Disordered" evidence="1">
    <location>
        <begin position="504"/>
        <end position="628"/>
    </location>
</feature>
<protein>
    <recommendedName>
        <fullName evidence="4">SGT1-domain-containing protein</fullName>
    </recommendedName>
</protein>
<evidence type="ECO:0000256" key="1">
    <source>
        <dbReference type="SAM" id="MobiDB-lite"/>
    </source>
</evidence>
<feature type="compositionally biased region" description="Acidic residues" evidence="1">
    <location>
        <begin position="504"/>
        <end position="514"/>
    </location>
</feature>
<feature type="region of interest" description="Disordered" evidence="1">
    <location>
        <begin position="669"/>
        <end position="689"/>
    </location>
</feature>
<feature type="region of interest" description="Disordered" evidence="1">
    <location>
        <begin position="775"/>
        <end position="805"/>
    </location>
</feature>
<proteinExistence type="predicted"/>
<feature type="compositionally biased region" description="Polar residues" evidence="1">
    <location>
        <begin position="679"/>
        <end position="688"/>
    </location>
</feature>
<accession>A0A0M8MRL4</accession>
<sequence>MDGLQLPDDEVGEVPSMFIARIVPPSGTDTTVFATLLEQYVHREAAAIAGSHTTSGYIWDRESPTVQLDDEDPSIVTLSMRVQDCIDDEWFLTYLLRGFTHTHDACISVRDEDGEFLLIEASDELPTWVTPDNADNRVWIYQGELHLIPLTAAPSDTTLSVSDALRLIRDESVTTRVSGPVQQRAFSRLDAYPQAAADHHHTTLAFVPISVAKVLTTFPQRIADAVHALTTRDPVSVRSAQKPTFFGVEGMADQDMNALPATDVVLTPIRCTRHLYAQLSFDRYFPPSAFGKRWQRYVEMYRIAMAGKATLSEKQLAWGRWCDIGAKIAGGLEMWLHNLGASAASMPSRPGSHIIPSDKKEAFLHALTKLGYFGKEIRDSARWKVLEERALTKAAQLSSSLRTESIETPTFSTVKQVLREPANENIVTLLPTSELASLQSQEDSDAWLNVAPDDIEAMFARHAPQEAEEATMDKFQAFMTRMQSFIDGQGDVEGALFEDEDFEDGEEADADLTDSDASGETRQQRMDSLVEGVPLSEWGAENASKASIPSDLPPKHETLPKTAHPPTSSFSSRQRLRGLSTLDRMDGDSDSDPESLHGDEDDAADERAERHRFLELEDDDMQSEMNEEGDGIQMDQEMDDFLEFTRRTLGLSESQYAAILEEREKRGAFVPSSHAHAKPQTSSKSQVPLDSFDAVLDAMEKELMKERAKNTEPKDPTDMEEGSDEELNEEEQELLQQLLASGGFLPESLRHFAQDSGASSMEVDALSHFLESFKAQEGRPGPVGTLSARLGVGALPRDAEPPDEA</sequence>
<dbReference type="GO" id="GO:0005634">
    <property type="term" value="C:nucleus"/>
    <property type="evidence" value="ECO:0007669"/>
    <property type="project" value="TreeGrafter"/>
</dbReference>
<dbReference type="PANTHER" id="PTHR13060:SF0">
    <property type="entry name" value="PROTEIN ECDYSONELESS HOMOLOG"/>
    <property type="match status" value="1"/>
</dbReference>
<dbReference type="Pfam" id="PF07093">
    <property type="entry name" value="SGT1"/>
    <property type="match status" value="1"/>
</dbReference>
<dbReference type="VEuPathDB" id="FungiDB:Malapachy_0575"/>
<feature type="compositionally biased region" description="Basic and acidic residues" evidence="1">
    <location>
        <begin position="605"/>
        <end position="615"/>
    </location>
</feature>
<keyword evidence="3" id="KW-1185">Reference proteome</keyword>
<dbReference type="OrthoDB" id="27237at2759"/>